<accession>A0A172XYU6</accession>
<protein>
    <submittedName>
        <fullName evidence="1">Uncharacterized protein</fullName>
    </submittedName>
</protein>
<name>A0A172XYU6_9FLAO</name>
<reference evidence="1 2" key="1">
    <citation type="submission" date="2016-04" db="EMBL/GenBank/DDBJ databases">
        <title>Complete Genome Sequence of Chryseobacterium sp. IHBB 10212.</title>
        <authorList>
            <person name="Pal M."/>
            <person name="Swarnkar M.K."/>
            <person name="Kaushal K."/>
            <person name="Chhibber S."/>
            <person name="Singh A.K."/>
            <person name="Gulati A."/>
        </authorList>
    </citation>
    <scope>NUCLEOTIDE SEQUENCE [LARGE SCALE GENOMIC DNA]</scope>
    <source>
        <strain evidence="1 2">IHBB 10212</strain>
    </source>
</reference>
<proteinExistence type="predicted"/>
<sequence length="319" mass="36083">MEAAKCNVLLKLEYDYTPSVPITSSTAVYKYRIKNSMSPYTELAKNPAPMSEEEVSLPDIQSAGEYELKVELAVNGATDEETFFFQVDKCDVSFCKDPSIEKVYLGVNDQIIMDYTVDETDLNAVEYQIATDSQFHNIIHFRVLLKSDYKPTEYIEMNDGTIINETKLFIRARKHCSPSGVSVWSNVVEFTSGKWGNLPVLYPFDFAYCVSGKFEGKDPRDIGEGSICQSSNNPFARKVYLTTPVPEIGSFIYNRYVTPARPAVKGDLLDFDGVNSGFNEYGLRWIRFEKDGINPTVIYDVEPTTGEIVNISLRYNCNF</sequence>
<dbReference type="RefSeq" id="WP_066757068.1">
    <property type="nucleotide sequence ID" value="NZ_CP015199.1"/>
</dbReference>
<gene>
    <name evidence="1" type="ORF">A0O34_16590</name>
</gene>
<dbReference type="EMBL" id="CP015199">
    <property type="protein sequence ID" value="ANF52032.1"/>
    <property type="molecule type" value="Genomic_DNA"/>
</dbReference>
<keyword evidence="2" id="KW-1185">Reference proteome</keyword>
<organism evidence="1 2">
    <name type="scientific">Chryseobacterium glaciei</name>
    <dbReference type="NCBI Taxonomy" id="1685010"/>
    <lineage>
        <taxon>Bacteria</taxon>
        <taxon>Pseudomonadati</taxon>
        <taxon>Bacteroidota</taxon>
        <taxon>Flavobacteriia</taxon>
        <taxon>Flavobacteriales</taxon>
        <taxon>Weeksellaceae</taxon>
        <taxon>Chryseobacterium group</taxon>
        <taxon>Chryseobacterium</taxon>
    </lineage>
</organism>
<dbReference type="OrthoDB" id="1268286at2"/>
<dbReference type="Proteomes" id="UP000077824">
    <property type="component" value="Chromosome"/>
</dbReference>
<evidence type="ECO:0000313" key="1">
    <source>
        <dbReference type="EMBL" id="ANF52032.1"/>
    </source>
</evidence>
<dbReference type="AlphaFoldDB" id="A0A172XYU6"/>
<dbReference type="KEGG" id="chh:A0O34_16590"/>
<evidence type="ECO:0000313" key="2">
    <source>
        <dbReference type="Proteomes" id="UP000077824"/>
    </source>
</evidence>